<evidence type="ECO:0000313" key="2">
    <source>
        <dbReference type="EMBL" id="OUN41410.1"/>
    </source>
</evidence>
<dbReference type="PANTHER" id="PTHR42887:SF2">
    <property type="entry name" value="OS12G0638800 PROTEIN"/>
    <property type="match status" value="1"/>
</dbReference>
<comment type="caution">
    <text evidence="2">The sequence shown here is derived from an EMBL/GenBank/DDBJ whole genome shotgun (WGS) entry which is preliminary data.</text>
</comment>
<dbReference type="EMBL" id="NFHO01000014">
    <property type="protein sequence ID" value="OUN41410.1"/>
    <property type="molecule type" value="Genomic_DNA"/>
</dbReference>
<dbReference type="PANTHER" id="PTHR42887">
    <property type="entry name" value="OS12G0638800 PROTEIN"/>
    <property type="match status" value="1"/>
</dbReference>
<dbReference type="STRING" id="1118060.GCA_000311845_01357"/>
<feature type="domain" description="RsdA/BaiN/AoA(So)-like Rossmann fold-like" evidence="1">
    <location>
        <begin position="10"/>
        <end position="131"/>
    </location>
</feature>
<name>A0A1Y3U7U9_9ACTN</name>
<dbReference type="Gene3D" id="3.50.50.60">
    <property type="entry name" value="FAD/NAD(P)-binding domain"/>
    <property type="match status" value="2"/>
</dbReference>
<dbReference type="eggNOG" id="COG2081">
    <property type="taxonomic scope" value="Bacteria"/>
</dbReference>
<reference evidence="3" key="1">
    <citation type="submission" date="2017-04" db="EMBL/GenBank/DDBJ databases">
        <title>Function of individual gut microbiota members based on whole genome sequencing of pure cultures obtained from chicken caecum.</title>
        <authorList>
            <person name="Medvecky M."/>
            <person name="Cejkova D."/>
            <person name="Polansky O."/>
            <person name="Karasova D."/>
            <person name="Kubasova T."/>
            <person name="Cizek A."/>
            <person name="Rychlik I."/>
        </authorList>
    </citation>
    <scope>NUCLEOTIDE SEQUENCE [LARGE SCALE GENOMIC DNA]</scope>
    <source>
        <strain evidence="3">An70</strain>
    </source>
</reference>
<dbReference type="Gene3D" id="1.10.8.260">
    <property type="entry name" value="HI0933 insert domain-like"/>
    <property type="match status" value="1"/>
</dbReference>
<dbReference type="SUPFAM" id="SSF160996">
    <property type="entry name" value="HI0933 insert domain-like"/>
    <property type="match status" value="1"/>
</dbReference>
<sequence length="449" mass="47820">MPRTEVEPYDVIVIGGGASGLAAALSAARAGAQTAVVERDVACGLPILSTGNGRCNLSNALLHPGHYRHPEVARTVMGATPEEDLAAWFHSIGLATCREGNLLFPMSKRAESVRDALLAACERSGVELICCCEPVRATWRESSAVQEPRKASTAERGAWKLDVLAPTRPLRAHRARDAKAELRALRKALSVAPKRSHALFARTVVLAPGGSSEGVCQLFDLPHLEESPVLCPVSCTPLDDRGRAGADLLARLDGLRAEAELSLLRDGELVWRERGEVLFRSYGLSGVVTFNLSRRVETGDRIEVDLFPDTPEPALADAFRMRERVVGDMGPRAYRWFDGMLAPALGRAVILLGAGTREGCARAAKHLGFRANGRTETGVAQVKRGGIPFSAIDLSTLSVTHPSNAAAAGTLFACGEALDMDADCGGYNLAWAWISGACAGRSAARATRP</sequence>
<proteinExistence type="predicted"/>
<organism evidence="2 3">
    <name type="scientific">Enorma massiliensis</name>
    <dbReference type="NCBI Taxonomy" id="1472761"/>
    <lineage>
        <taxon>Bacteria</taxon>
        <taxon>Bacillati</taxon>
        <taxon>Actinomycetota</taxon>
        <taxon>Coriobacteriia</taxon>
        <taxon>Coriobacteriales</taxon>
        <taxon>Coriobacteriaceae</taxon>
        <taxon>Enorma</taxon>
    </lineage>
</organism>
<dbReference type="RefSeq" id="WP_087187011.1">
    <property type="nucleotide sequence ID" value="NZ_NFHO01000014.1"/>
</dbReference>
<dbReference type="InterPro" id="IPR023166">
    <property type="entry name" value="BaiN-like_dom_sf"/>
</dbReference>
<gene>
    <name evidence="2" type="ORF">B5G21_09765</name>
</gene>
<accession>A0A1Y3U7U9</accession>
<dbReference type="Pfam" id="PF03486">
    <property type="entry name" value="HI0933_like"/>
    <property type="match status" value="1"/>
</dbReference>
<dbReference type="SUPFAM" id="SSF51905">
    <property type="entry name" value="FAD/NAD(P)-binding domain"/>
    <property type="match status" value="1"/>
</dbReference>
<dbReference type="InterPro" id="IPR004792">
    <property type="entry name" value="BaiN-like"/>
</dbReference>
<dbReference type="Proteomes" id="UP000196560">
    <property type="component" value="Unassembled WGS sequence"/>
</dbReference>
<keyword evidence="3" id="KW-1185">Reference proteome</keyword>
<evidence type="ECO:0000259" key="1">
    <source>
        <dbReference type="Pfam" id="PF03486"/>
    </source>
</evidence>
<dbReference type="AlphaFoldDB" id="A0A1Y3U7U9"/>
<dbReference type="InterPro" id="IPR036188">
    <property type="entry name" value="FAD/NAD-bd_sf"/>
</dbReference>
<dbReference type="Gene3D" id="2.40.30.10">
    <property type="entry name" value="Translation factors"/>
    <property type="match status" value="1"/>
</dbReference>
<protein>
    <recommendedName>
        <fullName evidence="1">RsdA/BaiN/AoA(So)-like Rossmann fold-like domain-containing protein</fullName>
    </recommendedName>
</protein>
<dbReference type="InterPro" id="IPR057661">
    <property type="entry name" value="RsdA/BaiN/AoA(So)_Rossmann"/>
</dbReference>
<evidence type="ECO:0000313" key="3">
    <source>
        <dbReference type="Proteomes" id="UP000196560"/>
    </source>
</evidence>